<comment type="caution">
    <text evidence="1">The sequence shown here is derived from an EMBL/GenBank/DDBJ whole genome shotgun (WGS) entry which is preliminary data.</text>
</comment>
<dbReference type="OrthoDB" id="2443549at2759"/>
<sequence length="109" mass="13310">MYNKQWKKFDKKFYLLAIFFIQNIMKKNYCKKSIKYCKTAYYITNAQNELNYINQTVPEIEFEQIMECYTNTVEFNDSIESEEEFDANYVSDTENFYDLLQFSNETFGY</sequence>
<dbReference type="Proteomes" id="UP000439903">
    <property type="component" value="Unassembled WGS sequence"/>
</dbReference>
<evidence type="ECO:0000313" key="1">
    <source>
        <dbReference type="EMBL" id="KAF0483200.1"/>
    </source>
</evidence>
<name>A0A8H4ADL8_GIGMA</name>
<gene>
    <name evidence="1" type="ORF">F8M41_023307</name>
</gene>
<proteinExistence type="predicted"/>
<evidence type="ECO:0000313" key="2">
    <source>
        <dbReference type="Proteomes" id="UP000439903"/>
    </source>
</evidence>
<dbReference type="AlphaFoldDB" id="A0A8H4ADL8"/>
<organism evidence="1 2">
    <name type="scientific">Gigaspora margarita</name>
    <dbReference type="NCBI Taxonomy" id="4874"/>
    <lineage>
        <taxon>Eukaryota</taxon>
        <taxon>Fungi</taxon>
        <taxon>Fungi incertae sedis</taxon>
        <taxon>Mucoromycota</taxon>
        <taxon>Glomeromycotina</taxon>
        <taxon>Glomeromycetes</taxon>
        <taxon>Diversisporales</taxon>
        <taxon>Gigasporaceae</taxon>
        <taxon>Gigaspora</taxon>
    </lineage>
</organism>
<accession>A0A8H4ADL8</accession>
<protein>
    <submittedName>
        <fullName evidence="1">Uncharacterized protein</fullName>
    </submittedName>
</protein>
<keyword evidence="2" id="KW-1185">Reference proteome</keyword>
<reference evidence="1 2" key="1">
    <citation type="journal article" date="2019" name="Environ. Microbiol.">
        <title>At the nexus of three kingdoms: the genome of the mycorrhizal fungus Gigaspora margarita provides insights into plant, endobacterial and fungal interactions.</title>
        <authorList>
            <person name="Venice F."/>
            <person name="Ghignone S."/>
            <person name="Salvioli di Fossalunga A."/>
            <person name="Amselem J."/>
            <person name="Novero M."/>
            <person name="Xianan X."/>
            <person name="Sedzielewska Toro K."/>
            <person name="Morin E."/>
            <person name="Lipzen A."/>
            <person name="Grigoriev I.V."/>
            <person name="Henrissat B."/>
            <person name="Martin F.M."/>
            <person name="Bonfante P."/>
        </authorList>
    </citation>
    <scope>NUCLEOTIDE SEQUENCE [LARGE SCALE GENOMIC DNA]</scope>
    <source>
        <strain evidence="1 2">BEG34</strain>
    </source>
</reference>
<dbReference type="EMBL" id="WTPW01000751">
    <property type="protein sequence ID" value="KAF0483200.1"/>
    <property type="molecule type" value="Genomic_DNA"/>
</dbReference>